<gene>
    <name evidence="1" type="primary">gpgP</name>
    <name evidence="1" type="ORF">PIN31115_01591</name>
</gene>
<dbReference type="InterPro" id="IPR013078">
    <property type="entry name" value="His_Pase_superF_clade-1"/>
</dbReference>
<dbReference type="AlphaFoldDB" id="A0A5E4TWE3"/>
<evidence type="ECO:0000313" key="2">
    <source>
        <dbReference type="Proteomes" id="UP000333828"/>
    </source>
</evidence>
<keyword evidence="1" id="KW-0378">Hydrolase</keyword>
<evidence type="ECO:0000313" key="1">
    <source>
        <dbReference type="EMBL" id="VVD90924.1"/>
    </source>
</evidence>
<dbReference type="RefSeq" id="WP_150683618.1">
    <property type="nucleotide sequence ID" value="NZ_CABPSI010000002.1"/>
</dbReference>
<dbReference type="EC" id="3.1.3.85" evidence="1"/>
<dbReference type="Pfam" id="PF00300">
    <property type="entry name" value="His_Phos_1"/>
    <property type="match status" value="1"/>
</dbReference>
<dbReference type="SMART" id="SM00855">
    <property type="entry name" value="PGAM"/>
    <property type="match status" value="1"/>
</dbReference>
<dbReference type="SUPFAM" id="SSF53254">
    <property type="entry name" value="Phosphoglycerate mutase-like"/>
    <property type="match status" value="1"/>
</dbReference>
<reference evidence="1 2" key="1">
    <citation type="submission" date="2019-08" db="EMBL/GenBank/DDBJ databases">
        <authorList>
            <person name="Peeters C."/>
        </authorList>
    </citation>
    <scope>NUCLEOTIDE SEQUENCE [LARGE SCALE GENOMIC DNA]</scope>
    <source>
        <strain evidence="1 2">LMG 31115</strain>
    </source>
</reference>
<dbReference type="GO" id="GO:0016787">
    <property type="term" value="F:hydrolase activity"/>
    <property type="evidence" value="ECO:0007669"/>
    <property type="project" value="UniProtKB-KW"/>
</dbReference>
<proteinExistence type="predicted"/>
<keyword evidence="2" id="KW-1185">Reference proteome</keyword>
<name>A0A5E4TWE3_9BURK</name>
<dbReference type="Proteomes" id="UP000333828">
    <property type="component" value="Unassembled WGS sequence"/>
</dbReference>
<accession>A0A5E4TWE3</accession>
<protein>
    <submittedName>
        <fullName evidence="1">Glucosyl-3-phosphoglycerate phosphatase</fullName>
        <ecNumber evidence="1">3.1.3.85</ecNumber>
    </submittedName>
</protein>
<sequence>MDLILLRHPPPDVAPGICYGQTDLPVDAAQFDACVAAMRENITTWLDGRVPVAVHSSPLQRARSAANVIAESFDMPVTEDARLSEMHFGEWEMQRWDMLDRAQLDDWARDVAGFAPRGGESARDVVLRMDAWARAARVAATANPARDVHIAVTHAGPIRLHTATALRLPTAACLSWALGFGAACELHFSDDGHARLIRWNA</sequence>
<dbReference type="Gene3D" id="3.40.50.1240">
    <property type="entry name" value="Phosphoglycerate mutase-like"/>
    <property type="match status" value="1"/>
</dbReference>
<dbReference type="EMBL" id="CABPSI010000002">
    <property type="protein sequence ID" value="VVD90924.1"/>
    <property type="molecule type" value="Genomic_DNA"/>
</dbReference>
<organism evidence="1 2">
    <name type="scientific">Pandoraea iniqua</name>
    <dbReference type="NCBI Taxonomy" id="2508288"/>
    <lineage>
        <taxon>Bacteria</taxon>
        <taxon>Pseudomonadati</taxon>
        <taxon>Pseudomonadota</taxon>
        <taxon>Betaproteobacteria</taxon>
        <taxon>Burkholderiales</taxon>
        <taxon>Burkholderiaceae</taxon>
        <taxon>Pandoraea</taxon>
    </lineage>
</organism>
<dbReference type="InterPro" id="IPR029033">
    <property type="entry name" value="His_PPase_superfam"/>
</dbReference>